<dbReference type="RefSeq" id="WP_006060634.1">
    <property type="nucleotide sequence ID" value="NZ_GG657561.1"/>
</dbReference>
<dbReference type="Pfam" id="PF08757">
    <property type="entry name" value="CotH"/>
    <property type="match status" value="1"/>
</dbReference>
<name>B9YCC3_9FIRM</name>
<evidence type="ECO:0000256" key="1">
    <source>
        <dbReference type="SAM" id="SignalP"/>
    </source>
</evidence>
<comment type="caution">
    <text evidence="2">The sequence shown here is derived from an EMBL/GenBank/DDBJ whole genome shotgun (WGS) entry which is preliminary data.</text>
</comment>
<evidence type="ECO:0000313" key="2">
    <source>
        <dbReference type="EMBL" id="EEF66352.1"/>
    </source>
</evidence>
<proteinExistence type="predicted"/>
<dbReference type="AlphaFoldDB" id="B9YCC3"/>
<protein>
    <submittedName>
        <fullName evidence="2">CotH protein</fullName>
    </submittedName>
</protein>
<dbReference type="STRING" id="545696.HOLDEFILI_03482"/>
<dbReference type="eggNOG" id="COG4935">
    <property type="taxonomic scope" value="Bacteria"/>
</dbReference>
<dbReference type="EMBL" id="ACCF01000219">
    <property type="protein sequence ID" value="EEF66352.1"/>
    <property type="molecule type" value="Genomic_DNA"/>
</dbReference>
<dbReference type="OrthoDB" id="9803752at2"/>
<dbReference type="HOGENOM" id="CLU_022931_0_0_9"/>
<dbReference type="InterPro" id="IPR014867">
    <property type="entry name" value="Spore_coat_CotH_CotH2/3/7"/>
</dbReference>
<reference evidence="2 3" key="2">
    <citation type="submission" date="2009-02" db="EMBL/GenBank/DDBJ databases">
        <title>Draft genome sequence of Holdemania filiformis DSM 12042.</title>
        <authorList>
            <person name="Sudarsanam P."/>
            <person name="Ley R."/>
            <person name="Guruge J."/>
            <person name="Turnbaugh P.J."/>
            <person name="Mahowald M."/>
            <person name="Liep D."/>
            <person name="Gordon J."/>
        </authorList>
    </citation>
    <scope>NUCLEOTIDE SEQUENCE [LARGE SCALE GENOMIC DNA]</scope>
    <source>
        <strain evidence="2 3">DSM 12042</strain>
    </source>
</reference>
<reference evidence="2 3" key="1">
    <citation type="submission" date="2008-12" db="EMBL/GenBank/DDBJ databases">
        <authorList>
            <person name="Fulton L."/>
            <person name="Clifton S."/>
            <person name="Fulton B."/>
            <person name="Xu J."/>
            <person name="Minx P."/>
            <person name="Pepin K.H."/>
            <person name="Johnson M."/>
            <person name="Bhonagiri V."/>
            <person name="Nash W.E."/>
            <person name="Mardis E.R."/>
            <person name="Wilson R.K."/>
        </authorList>
    </citation>
    <scope>NUCLEOTIDE SEQUENCE [LARGE SCALE GENOMIC DNA]</scope>
    <source>
        <strain evidence="2 3">DSM 12042</strain>
    </source>
</reference>
<sequence length="496" mass="57553">MKRKLFLFGLCFLIIALALTAQTVSPQRKARVVQHRQTAVSPQVCEINGSAEFCTHLPILKLNTGTQAIPGEDHSHDRILAELTVWDGSQGNRLSDEPAFTTPAAIRYRGNSSLHFDKKSYSLVTLNDEGEKKKQSLLGMAADEEWVLNGPFLDKTLMRNYIAMNVAGQIMDYAPNVRYCELFVDDQYQGVYLLMEQISRSEERINVTEINEKLQKTGYIVRLDRKHDDPEQINTFTDYTYILDVTQAMDVKYPGTEKLTEPLRAFIERDLGEVEKALYSFDYDSRDFGYRQLLDVDSFVDYFIINEFFRNVDAGSYSTYLYRSLGGKVGICVWDFNNMLDNYQEIELPVEGFFMPDKPWFFMLCKDEYFIERVIQRYKLLRQSVLSETALLAMIDETQTYLGPAIERNFEVWGYTFERPHELETDKSWQTGDQAGTVLNEIDRNYLQPLSRNPRTYEEAVNAMKAYLSARGTWMDEHIDSLRHVAHESVNKKYNH</sequence>
<dbReference type="Proteomes" id="UP000005950">
    <property type="component" value="Unassembled WGS sequence"/>
</dbReference>
<feature type="signal peptide" evidence="1">
    <location>
        <begin position="1"/>
        <end position="21"/>
    </location>
</feature>
<gene>
    <name evidence="2" type="ORF">HOLDEFILI_03482</name>
</gene>
<organism evidence="2 3">
    <name type="scientific">Holdemania filiformis DSM 12042</name>
    <dbReference type="NCBI Taxonomy" id="545696"/>
    <lineage>
        <taxon>Bacteria</taxon>
        <taxon>Bacillati</taxon>
        <taxon>Bacillota</taxon>
        <taxon>Erysipelotrichia</taxon>
        <taxon>Erysipelotrichales</taxon>
        <taxon>Erysipelotrichaceae</taxon>
        <taxon>Holdemania</taxon>
    </lineage>
</organism>
<evidence type="ECO:0000313" key="3">
    <source>
        <dbReference type="Proteomes" id="UP000005950"/>
    </source>
</evidence>
<keyword evidence="1" id="KW-0732">Signal</keyword>
<feature type="chain" id="PRO_5039530468" evidence="1">
    <location>
        <begin position="22"/>
        <end position="496"/>
    </location>
</feature>
<accession>B9YCC3</accession>